<dbReference type="EMBL" id="JACASF010000012">
    <property type="protein sequence ID" value="KAF6444198.1"/>
    <property type="molecule type" value="Genomic_DNA"/>
</dbReference>
<comment type="caution">
    <text evidence="2">The sequence shown here is derived from an EMBL/GenBank/DDBJ whole genome shotgun (WGS) entry which is preliminary data.</text>
</comment>
<proteinExistence type="predicted"/>
<dbReference type="AlphaFoldDB" id="A0A7J8F8Z3"/>
<dbReference type="Proteomes" id="UP000550707">
    <property type="component" value="Unassembled WGS sequence"/>
</dbReference>
<evidence type="ECO:0000313" key="3">
    <source>
        <dbReference type="Proteomes" id="UP000550707"/>
    </source>
</evidence>
<evidence type="ECO:0000313" key="2">
    <source>
        <dbReference type="EMBL" id="KAF6444198.1"/>
    </source>
</evidence>
<reference evidence="2 3" key="1">
    <citation type="journal article" date="2020" name="Nature">
        <title>Six reference-quality genomes reveal evolution of bat adaptations.</title>
        <authorList>
            <person name="Jebb D."/>
            <person name="Huang Z."/>
            <person name="Pippel M."/>
            <person name="Hughes G.M."/>
            <person name="Lavrichenko K."/>
            <person name="Devanna P."/>
            <person name="Winkler S."/>
            <person name="Jermiin L.S."/>
            <person name="Skirmuntt E.C."/>
            <person name="Katzourakis A."/>
            <person name="Burkitt-Gray L."/>
            <person name="Ray D.A."/>
            <person name="Sullivan K.A.M."/>
            <person name="Roscito J.G."/>
            <person name="Kirilenko B.M."/>
            <person name="Davalos L.M."/>
            <person name="Corthals A.P."/>
            <person name="Power M.L."/>
            <person name="Jones G."/>
            <person name="Ransome R.D."/>
            <person name="Dechmann D.K.N."/>
            <person name="Locatelli A.G."/>
            <person name="Puechmaille S.J."/>
            <person name="Fedrigo O."/>
            <person name="Jarvis E.D."/>
            <person name="Hiller M."/>
            <person name="Vernes S.C."/>
            <person name="Myers E.W."/>
            <person name="Teeling E.C."/>
        </authorList>
    </citation>
    <scope>NUCLEOTIDE SEQUENCE [LARGE SCALE GENOMIC DNA]</scope>
    <source>
        <strain evidence="2">MMolMol1</strain>
        <tissue evidence="2">Muscle</tissue>
    </source>
</reference>
<name>A0A7J8F8Z3_MOLMO</name>
<sequence>MNEVLGGMLLNQILLNAAYSTISVEMVEQDGIPFMGINLRDLKEGVGSAKNPTPRNKKQRGSPTPLGLRRGQRRKGCGHRENSHCHIHSASTRRGREEASTARLRHVSHFLTTTASGGQGSPGNGILRARPS</sequence>
<feature type="region of interest" description="Disordered" evidence="1">
    <location>
        <begin position="44"/>
        <end position="102"/>
    </location>
</feature>
<dbReference type="InParanoid" id="A0A7J8F8Z3"/>
<accession>A0A7J8F8Z3</accession>
<protein>
    <submittedName>
        <fullName evidence="2">Uncharacterized protein</fullName>
    </submittedName>
</protein>
<keyword evidence="3" id="KW-1185">Reference proteome</keyword>
<organism evidence="2 3">
    <name type="scientific">Molossus molossus</name>
    <name type="common">Pallas' mastiff bat</name>
    <name type="synonym">Vespertilio molossus</name>
    <dbReference type="NCBI Taxonomy" id="27622"/>
    <lineage>
        <taxon>Eukaryota</taxon>
        <taxon>Metazoa</taxon>
        <taxon>Chordata</taxon>
        <taxon>Craniata</taxon>
        <taxon>Vertebrata</taxon>
        <taxon>Euteleostomi</taxon>
        <taxon>Mammalia</taxon>
        <taxon>Eutheria</taxon>
        <taxon>Laurasiatheria</taxon>
        <taxon>Chiroptera</taxon>
        <taxon>Yangochiroptera</taxon>
        <taxon>Molossidae</taxon>
        <taxon>Molossus</taxon>
    </lineage>
</organism>
<feature type="region of interest" description="Disordered" evidence="1">
    <location>
        <begin position="113"/>
        <end position="132"/>
    </location>
</feature>
<gene>
    <name evidence="2" type="ORF">HJG59_008508</name>
</gene>
<evidence type="ECO:0000256" key="1">
    <source>
        <dbReference type="SAM" id="MobiDB-lite"/>
    </source>
</evidence>